<feature type="compositionally biased region" description="Acidic residues" evidence="1">
    <location>
        <begin position="1154"/>
        <end position="1171"/>
    </location>
</feature>
<reference evidence="3" key="1">
    <citation type="submission" date="2019-10" db="EMBL/GenBank/DDBJ databases">
        <authorList>
            <consortium name="DOE Joint Genome Institute"/>
            <person name="Kuo A."/>
            <person name="Miyauchi S."/>
            <person name="Kiss E."/>
            <person name="Drula E."/>
            <person name="Kohler A."/>
            <person name="Sanchez-Garcia M."/>
            <person name="Andreopoulos B."/>
            <person name="Barry K.W."/>
            <person name="Bonito G."/>
            <person name="Buee M."/>
            <person name="Carver A."/>
            <person name="Chen C."/>
            <person name="Cichocki N."/>
            <person name="Clum A."/>
            <person name="Culley D."/>
            <person name="Crous P.W."/>
            <person name="Fauchery L."/>
            <person name="Girlanda M."/>
            <person name="Hayes R."/>
            <person name="Keri Z."/>
            <person name="LaButti K."/>
            <person name="Lipzen A."/>
            <person name="Lombard V."/>
            <person name="Magnuson J."/>
            <person name="Maillard F."/>
            <person name="Morin E."/>
            <person name="Murat C."/>
            <person name="Nolan M."/>
            <person name="Ohm R."/>
            <person name="Pangilinan J."/>
            <person name="Pereira M."/>
            <person name="Perotto S."/>
            <person name="Peter M."/>
            <person name="Riley R."/>
            <person name="Sitrit Y."/>
            <person name="Stielow B."/>
            <person name="Szollosi G."/>
            <person name="Zifcakova L."/>
            <person name="Stursova M."/>
            <person name="Spatafora J.W."/>
            <person name="Tedersoo L."/>
            <person name="Vaario L.-M."/>
            <person name="Yamada A."/>
            <person name="Yan M."/>
            <person name="Wang P."/>
            <person name="Xu J."/>
            <person name="Bruns T."/>
            <person name="Baldrian P."/>
            <person name="Vilgalys R."/>
            <person name="Henrissat B."/>
            <person name="Grigoriev I.V."/>
            <person name="Hibbett D."/>
            <person name="Nagy L.G."/>
            <person name="Martin F.M."/>
        </authorList>
    </citation>
    <scope>NUCLEOTIDE SEQUENCE</scope>
    <source>
        <strain evidence="3">Prilba</strain>
    </source>
</reference>
<protein>
    <recommendedName>
        <fullName evidence="2">Meiotically up-regulated protein Msb1/Mug8 domain-containing protein</fullName>
    </recommendedName>
</protein>
<feature type="compositionally biased region" description="Basic and acidic residues" evidence="1">
    <location>
        <begin position="1172"/>
        <end position="1185"/>
    </location>
</feature>
<name>A0A9P5MQG2_9AGAM</name>
<feature type="compositionally biased region" description="Pro residues" evidence="1">
    <location>
        <begin position="779"/>
        <end position="788"/>
    </location>
</feature>
<organism evidence="3 4">
    <name type="scientific">Russula ochroleuca</name>
    <dbReference type="NCBI Taxonomy" id="152965"/>
    <lineage>
        <taxon>Eukaryota</taxon>
        <taxon>Fungi</taxon>
        <taxon>Dikarya</taxon>
        <taxon>Basidiomycota</taxon>
        <taxon>Agaricomycotina</taxon>
        <taxon>Agaricomycetes</taxon>
        <taxon>Russulales</taxon>
        <taxon>Russulaceae</taxon>
        <taxon>Russula</taxon>
    </lineage>
</organism>
<feature type="region of interest" description="Disordered" evidence="1">
    <location>
        <begin position="996"/>
        <end position="1188"/>
    </location>
</feature>
<evidence type="ECO:0000313" key="3">
    <source>
        <dbReference type="EMBL" id="KAF8468696.1"/>
    </source>
</evidence>
<feature type="region of interest" description="Disordered" evidence="1">
    <location>
        <begin position="732"/>
        <end position="815"/>
    </location>
</feature>
<accession>A0A9P5MQG2</accession>
<evidence type="ECO:0000256" key="1">
    <source>
        <dbReference type="SAM" id="MobiDB-lite"/>
    </source>
</evidence>
<dbReference type="InterPro" id="IPR012965">
    <property type="entry name" value="Msb1/Mug8_dom"/>
</dbReference>
<dbReference type="OrthoDB" id="3362494at2759"/>
<evidence type="ECO:0000259" key="2">
    <source>
        <dbReference type="Pfam" id="PF08101"/>
    </source>
</evidence>
<feature type="compositionally biased region" description="Polar residues" evidence="1">
    <location>
        <begin position="800"/>
        <end position="812"/>
    </location>
</feature>
<feature type="compositionally biased region" description="Basic and acidic residues" evidence="1">
    <location>
        <begin position="40"/>
        <end position="51"/>
    </location>
</feature>
<keyword evidence="4" id="KW-1185">Reference proteome</keyword>
<feature type="compositionally biased region" description="Low complexity" evidence="1">
    <location>
        <begin position="1037"/>
        <end position="1053"/>
    </location>
</feature>
<feature type="compositionally biased region" description="Pro residues" evidence="1">
    <location>
        <begin position="1129"/>
        <end position="1146"/>
    </location>
</feature>
<feature type="compositionally biased region" description="Basic and acidic residues" evidence="1">
    <location>
        <begin position="996"/>
        <end position="1009"/>
    </location>
</feature>
<dbReference type="InterPro" id="IPR037508">
    <property type="entry name" value="Msb1/Mug8"/>
</dbReference>
<dbReference type="Pfam" id="PF08101">
    <property type="entry name" value="Msb1-Mug8_dom"/>
    <property type="match status" value="1"/>
</dbReference>
<dbReference type="EMBL" id="WHVB01000030">
    <property type="protein sequence ID" value="KAF8468696.1"/>
    <property type="molecule type" value="Genomic_DNA"/>
</dbReference>
<sequence length="1204" mass="132982">MPSLFSRARTTSSPHKTHRQSTDHLDEFGRVPSRGLDTFPPKKDKHVEKTRTRTLSAAKGRAPGPLVNEEEPLIPDGSFFPLNLDPPGHHERDQDYGYLSYQHHVVLGLDEVNRLVRTVTDELGTRGLTTPFLFSSLAIDINSSRVRRLIQAFLRTCVSFPAPDAEYTWREEARFAAPPELAMCLRWGLARVLRVSGGSAVRGFLSWDMYVEWSEAELPTHFEALLASLHQPLPSIVINVLSLLARLTAHSSSSGHTPPTLSPLFGSLIFGLGPAALPFHHTYLQYLRVTNAMEHVLLAFVRWQDAPSNESSSTFGRGPGSAASLGVPTRLKDWIRGYPAMLPEPATRSRKHDRLQPRRGARTMRVVSVRRNVRMYTPDLVKTAATWASRVPSGVTHAPNAFAQSRDWERVAPPTLKLVPRYADSFKKRMDLPPNFHPHMGVTSSNASIASSTTVSTLGDSPTDYFGLGKPAVAGEERFRSLTDLKWGEFESMGFGGLESSEKKLQFDLTESARTSRAAKRTTLTWTDFSSSGFSRMDAPLSATLQFSSPLVNSISSWPEQQADITRKVKKMQKSLPPFGWDTEPVMGTEGIIEEAFIDVFCDLVYGGGWIDIGREEVDKECSWALVEFKSLPLSRSTVSGGSDPRTSSTVFLFEEFVPLEYRQQLSAGVQNKRTLASFFSPGKSKQWKQAATLNGRPYVVGHVPRGLNYREAEFEGLLQGNNSSTKVISLGRDGPVKRDVTHSEGFGSSLSPVSRRTRPEAISSPLFVGSREDTTPRPSTPVVPPAPASTKRRFRLPLTPNTRTSGLTPSQAEDIDFETRLASYSDDELNSVNTNSRKMSKEERRRSKDDAWVDILVASHSRRAGNQDAELRRPGGPRPRNANRQDPELASLEVAQVLAGVRGPSPHFDGDSVDIEPMNVPHRSKIDDRGSPMMEELYAPTIPGSVDLTVPEEIQEASPPRPERRMGYFDIHPERRRMRMGGGGEEDIFDEFARAADESDDLPRRSDVTESVYSSGATPPASPHPHAEHLQPEPGPVSFPSSSIPVPSSSLPAPTPSPQAPTYSPRDLQRQQEVRDRLSGKPGAKASSLIEMYREKERQASGGSGNSPGKSPTVQQQRSTLAAKEFTPLPPPPPPLSEPSFPPADIPVLGQEDGLEGVEWEGEGEGEELTEPPHHDFDHGRDSPYRYVHGAPLHNVVEEEEEE</sequence>
<feature type="region of interest" description="Disordered" evidence="1">
    <location>
        <begin position="829"/>
        <end position="889"/>
    </location>
</feature>
<dbReference type="Proteomes" id="UP000759537">
    <property type="component" value="Unassembled WGS sequence"/>
</dbReference>
<proteinExistence type="predicted"/>
<feature type="domain" description="Meiotically up-regulated protein Msb1/Mug8" evidence="2">
    <location>
        <begin position="110"/>
        <end position="303"/>
    </location>
</feature>
<dbReference type="PANTHER" id="PTHR28093:SF1">
    <property type="entry name" value="MORPHOGENESIS-RELATED PROTEIN MSB1"/>
    <property type="match status" value="1"/>
</dbReference>
<feature type="compositionally biased region" description="Basic and acidic residues" evidence="1">
    <location>
        <begin position="20"/>
        <end position="29"/>
    </location>
</feature>
<feature type="compositionally biased region" description="Basic and acidic residues" evidence="1">
    <location>
        <begin position="840"/>
        <end position="852"/>
    </location>
</feature>
<evidence type="ECO:0000313" key="4">
    <source>
        <dbReference type="Proteomes" id="UP000759537"/>
    </source>
</evidence>
<dbReference type="PANTHER" id="PTHR28093">
    <property type="entry name" value="MORPHOGENESIS-RELATED PROTEIN MSB1"/>
    <property type="match status" value="1"/>
</dbReference>
<feature type="compositionally biased region" description="Basic and acidic residues" evidence="1">
    <location>
        <begin position="1068"/>
        <end position="1080"/>
    </location>
</feature>
<feature type="region of interest" description="Disordered" evidence="1">
    <location>
        <begin position="906"/>
        <end position="931"/>
    </location>
</feature>
<reference evidence="3" key="2">
    <citation type="journal article" date="2020" name="Nat. Commun.">
        <title>Large-scale genome sequencing of mycorrhizal fungi provides insights into the early evolution of symbiotic traits.</title>
        <authorList>
            <person name="Miyauchi S."/>
            <person name="Kiss E."/>
            <person name="Kuo A."/>
            <person name="Drula E."/>
            <person name="Kohler A."/>
            <person name="Sanchez-Garcia M."/>
            <person name="Morin E."/>
            <person name="Andreopoulos B."/>
            <person name="Barry K.W."/>
            <person name="Bonito G."/>
            <person name="Buee M."/>
            <person name="Carver A."/>
            <person name="Chen C."/>
            <person name="Cichocki N."/>
            <person name="Clum A."/>
            <person name="Culley D."/>
            <person name="Crous P.W."/>
            <person name="Fauchery L."/>
            <person name="Girlanda M."/>
            <person name="Hayes R.D."/>
            <person name="Keri Z."/>
            <person name="LaButti K."/>
            <person name="Lipzen A."/>
            <person name="Lombard V."/>
            <person name="Magnuson J."/>
            <person name="Maillard F."/>
            <person name="Murat C."/>
            <person name="Nolan M."/>
            <person name="Ohm R.A."/>
            <person name="Pangilinan J."/>
            <person name="Pereira M.F."/>
            <person name="Perotto S."/>
            <person name="Peter M."/>
            <person name="Pfister S."/>
            <person name="Riley R."/>
            <person name="Sitrit Y."/>
            <person name="Stielow J.B."/>
            <person name="Szollosi G."/>
            <person name="Zifcakova L."/>
            <person name="Stursova M."/>
            <person name="Spatafora J.W."/>
            <person name="Tedersoo L."/>
            <person name="Vaario L.M."/>
            <person name="Yamada A."/>
            <person name="Yan M."/>
            <person name="Wang P."/>
            <person name="Xu J."/>
            <person name="Bruns T."/>
            <person name="Baldrian P."/>
            <person name="Vilgalys R."/>
            <person name="Dunand C."/>
            <person name="Henrissat B."/>
            <person name="Grigoriev I.V."/>
            <person name="Hibbett D."/>
            <person name="Nagy L.G."/>
            <person name="Martin F.M."/>
        </authorList>
    </citation>
    <scope>NUCLEOTIDE SEQUENCE</scope>
    <source>
        <strain evidence="3">Prilba</strain>
    </source>
</reference>
<feature type="region of interest" description="Disordered" evidence="1">
    <location>
        <begin position="1"/>
        <end position="67"/>
    </location>
</feature>
<comment type="caution">
    <text evidence="3">The sequence shown here is derived from an EMBL/GenBank/DDBJ whole genome shotgun (WGS) entry which is preliminary data.</text>
</comment>
<dbReference type="AlphaFoldDB" id="A0A9P5MQG2"/>
<gene>
    <name evidence="3" type="ORF">DFH94DRAFT_795863</name>
</gene>